<dbReference type="AlphaFoldDB" id="A0A835JJ42"/>
<keyword evidence="5" id="KW-1185">Reference proteome</keyword>
<evidence type="ECO:0000313" key="4">
    <source>
        <dbReference type="EMBL" id="KAF9669414.1"/>
    </source>
</evidence>
<evidence type="ECO:0000256" key="1">
    <source>
        <dbReference type="SAM" id="MobiDB-lite"/>
    </source>
</evidence>
<sequence length="223" mass="24768">MGIVKILATALLAAFLLLDPMIEADPDPPQRPLCIPQYSLVNHACSVILGTPLPTSSLTSDNDEGYGNGHGRRNRGSHHGSSSSEDDCCKWLKELDDECVCDFLYRLPPFLSKPAHKYTVYVDPSCNVTYSCGMQCQKTCGAGAGANREIVNLEYKWRISSFVIARVRRTQEENCCRWLNDVDAECVCELLVRLPPFLSKPPHEYTVKIDDSCSVSYSCGLIK</sequence>
<feature type="domain" description="Bifunctional inhibitor/plant lipid transfer protein/seed storage helical" evidence="3">
    <location>
        <begin position="132"/>
        <end position="219"/>
    </location>
</feature>
<dbReference type="SMART" id="SM00499">
    <property type="entry name" value="AAI"/>
    <property type="match status" value="2"/>
</dbReference>
<dbReference type="Proteomes" id="UP000657918">
    <property type="component" value="Unassembled WGS sequence"/>
</dbReference>
<dbReference type="PANTHER" id="PTHR34377">
    <property type="entry name" value="TETRATRICOPEPTIDE REPEAT (TPR)-LIKE SUPERFAMILY PROTEIN"/>
    <property type="match status" value="1"/>
</dbReference>
<feature type="chain" id="PRO_5032357036" description="Bifunctional inhibitor/plant lipid transfer protein/seed storage helical domain-containing protein" evidence="2">
    <location>
        <begin position="25"/>
        <end position="223"/>
    </location>
</feature>
<gene>
    <name evidence="4" type="ORF">SADUNF_Sadunf14G0105200</name>
</gene>
<accession>A0A835JJ42</accession>
<comment type="caution">
    <text evidence="4">The sequence shown here is derived from an EMBL/GenBank/DDBJ whole genome shotgun (WGS) entry which is preliminary data.</text>
</comment>
<feature type="region of interest" description="Disordered" evidence="1">
    <location>
        <begin position="56"/>
        <end position="83"/>
    </location>
</feature>
<dbReference type="EMBL" id="JADGMS010000014">
    <property type="protein sequence ID" value="KAF9669414.1"/>
    <property type="molecule type" value="Genomic_DNA"/>
</dbReference>
<evidence type="ECO:0000313" key="5">
    <source>
        <dbReference type="Proteomes" id="UP000657918"/>
    </source>
</evidence>
<evidence type="ECO:0000259" key="3">
    <source>
        <dbReference type="SMART" id="SM00499"/>
    </source>
</evidence>
<name>A0A835JJ42_9ROSI</name>
<organism evidence="4 5">
    <name type="scientific">Salix dunnii</name>
    <dbReference type="NCBI Taxonomy" id="1413687"/>
    <lineage>
        <taxon>Eukaryota</taxon>
        <taxon>Viridiplantae</taxon>
        <taxon>Streptophyta</taxon>
        <taxon>Embryophyta</taxon>
        <taxon>Tracheophyta</taxon>
        <taxon>Spermatophyta</taxon>
        <taxon>Magnoliopsida</taxon>
        <taxon>eudicotyledons</taxon>
        <taxon>Gunneridae</taxon>
        <taxon>Pentapetalae</taxon>
        <taxon>rosids</taxon>
        <taxon>fabids</taxon>
        <taxon>Malpighiales</taxon>
        <taxon>Salicaceae</taxon>
        <taxon>Saliceae</taxon>
        <taxon>Salix</taxon>
    </lineage>
</organism>
<dbReference type="OrthoDB" id="1930534at2759"/>
<proteinExistence type="predicted"/>
<evidence type="ECO:0000256" key="2">
    <source>
        <dbReference type="SAM" id="SignalP"/>
    </source>
</evidence>
<dbReference type="InterPro" id="IPR016140">
    <property type="entry name" value="Bifunc_inhib/LTP/seed_store"/>
</dbReference>
<feature type="signal peptide" evidence="2">
    <location>
        <begin position="1"/>
        <end position="24"/>
    </location>
</feature>
<protein>
    <recommendedName>
        <fullName evidence="3">Bifunctional inhibitor/plant lipid transfer protein/seed storage helical domain-containing protein</fullName>
    </recommendedName>
</protein>
<reference evidence="4 5" key="1">
    <citation type="submission" date="2020-10" db="EMBL/GenBank/DDBJ databases">
        <title>Plant Genome Project.</title>
        <authorList>
            <person name="Zhang R.-G."/>
        </authorList>
    </citation>
    <scope>NUCLEOTIDE SEQUENCE [LARGE SCALE GENOMIC DNA]</scope>
    <source>
        <strain evidence="4">FAFU-HL-1</strain>
        <tissue evidence="4">Leaf</tissue>
    </source>
</reference>
<keyword evidence="2" id="KW-0732">Signal</keyword>
<dbReference type="PANTHER" id="PTHR34377:SF3">
    <property type="entry name" value="TETRATRICOPEPTIDE REPEAT (TPR)-LIKE SUPERFAMILY PROTEIN"/>
    <property type="match status" value="1"/>
</dbReference>
<feature type="domain" description="Bifunctional inhibitor/plant lipid transfer protein/seed storage helical" evidence="3">
    <location>
        <begin position="34"/>
        <end position="126"/>
    </location>
</feature>